<dbReference type="RefSeq" id="WP_236332466.1">
    <property type="nucleotide sequence ID" value="NZ_JAKIJS010000001.1"/>
</dbReference>
<evidence type="ECO:0008006" key="5">
    <source>
        <dbReference type="Google" id="ProtNLM"/>
    </source>
</evidence>
<sequence>MTGFILGISFVIHIITLLSLIVLWKRYQANDHQEIQRAKKEMEDILVAYTTEMKEENDAFLLELRQVANQSPKPHDGQTDITLNKQNENEEQVNDKPAAAQTEDTIDYAPPINYEEETYGPSLISQVLSLQGRGLSLDEIAKSLNKGKGEIELMIKFHQDGQ</sequence>
<evidence type="ECO:0000256" key="1">
    <source>
        <dbReference type="SAM" id="MobiDB-lite"/>
    </source>
</evidence>
<dbReference type="InterPro" id="IPR046118">
    <property type="entry name" value="DUF6115"/>
</dbReference>
<dbReference type="EMBL" id="JAKIJS010000001">
    <property type="protein sequence ID" value="MCF6137134.1"/>
    <property type="molecule type" value="Genomic_DNA"/>
</dbReference>
<dbReference type="Pfam" id="PF19610">
    <property type="entry name" value="DUF6115"/>
    <property type="match status" value="1"/>
</dbReference>
<comment type="caution">
    <text evidence="3">The sequence shown here is derived from an EMBL/GenBank/DDBJ whole genome shotgun (WGS) entry which is preliminary data.</text>
</comment>
<reference evidence="3 4" key="1">
    <citation type="submission" date="2022-01" db="EMBL/GenBank/DDBJ databases">
        <title>Alkalihalobacillus sp. EGI L200015, a novel bacterium isolated from a salt lake sediment.</title>
        <authorList>
            <person name="Gao L."/>
            <person name="Fang B.-Z."/>
            <person name="Li W.-J."/>
        </authorList>
    </citation>
    <scope>NUCLEOTIDE SEQUENCE [LARGE SCALE GENOMIC DNA]</scope>
    <source>
        <strain evidence="3 4">KCTC 12718</strain>
    </source>
</reference>
<accession>A0ABS9GWH6</accession>
<gene>
    <name evidence="3" type="ORF">L2716_05270</name>
</gene>
<evidence type="ECO:0000313" key="3">
    <source>
        <dbReference type="EMBL" id="MCF6137134.1"/>
    </source>
</evidence>
<evidence type="ECO:0000313" key="4">
    <source>
        <dbReference type="Proteomes" id="UP001649381"/>
    </source>
</evidence>
<feature type="region of interest" description="Disordered" evidence="1">
    <location>
        <begin position="68"/>
        <end position="104"/>
    </location>
</feature>
<feature type="transmembrane region" description="Helical" evidence="2">
    <location>
        <begin position="6"/>
        <end position="24"/>
    </location>
</feature>
<dbReference type="Proteomes" id="UP001649381">
    <property type="component" value="Unassembled WGS sequence"/>
</dbReference>
<keyword evidence="2" id="KW-0472">Membrane</keyword>
<name>A0ABS9GWH6_9BACL</name>
<organism evidence="3 4">
    <name type="scientific">Pseudalkalibacillus berkeleyi</name>
    <dbReference type="NCBI Taxonomy" id="1069813"/>
    <lineage>
        <taxon>Bacteria</taxon>
        <taxon>Bacillati</taxon>
        <taxon>Bacillota</taxon>
        <taxon>Bacilli</taxon>
        <taxon>Bacillales</taxon>
        <taxon>Fictibacillaceae</taxon>
        <taxon>Pseudalkalibacillus</taxon>
    </lineage>
</organism>
<evidence type="ECO:0000256" key="2">
    <source>
        <dbReference type="SAM" id="Phobius"/>
    </source>
</evidence>
<protein>
    <recommendedName>
        <fullName evidence="5">Swarming motility protein SwrB</fullName>
    </recommendedName>
</protein>
<keyword evidence="4" id="KW-1185">Reference proteome</keyword>
<proteinExistence type="predicted"/>
<keyword evidence="2" id="KW-1133">Transmembrane helix</keyword>
<keyword evidence="2" id="KW-0812">Transmembrane</keyword>